<protein>
    <submittedName>
        <fullName evidence="8">Choline dehydrogenase-like flavoprotein</fullName>
    </submittedName>
</protein>
<dbReference type="InterPro" id="IPR007867">
    <property type="entry name" value="GMC_OxRtase_C"/>
</dbReference>
<proteinExistence type="inferred from homology"/>
<dbReference type="InterPro" id="IPR000172">
    <property type="entry name" value="GMC_OxRdtase_N"/>
</dbReference>
<comment type="cofactor">
    <cofactor evidence="1">
        <name>FAD</name>
        <dbReference type="ChEBI" id="CHEBI:57692"/>
    </cofactor>
</comment>
<gene>
    <name evidence="8" type="ORF">DFP97_101257</name>
</gene>
<feature type="domain" description="Glucose-methanol-choline oxidoreductase C-terminal" evidence="7">
    <location>
        <begin position="364"/>
        <end position="485"/>
    </location>
</feature>
<evidence type="ECO:0000256" key="2">
    <source>
        <dbReference type="ARBA" id="ARBA00010790"/>
    </source>
</evidence>
<keyword evidence="4" id="KW-0274">FAD</keyword>
<keyword evidence="9" id="KW-1185">Reference proteome</keyword>
<evidence type="ECO:0000313" key="9">
    <source>
        <dbReference type="Proteomes" id="UP000252415"/>
    </source>
</evidence>
<reference evidence="8 9" key="1">
    <citation type="submission" date="2018-07" db="EMBL/GenBank/DDBJ databases">
        <title>Genomic Encyclopedia of Type Strains, Phase III (KMG-III): the genomes of soil and plant-associated and newly described type strains.</title>
        <authorList>
            <person name="Whitman W."/>
        </authorList>
    </citation>
    <scope>NUCLEOTIDE SEQUENCE [LARGE SCALE GENOMIC DNA]</scope>
    <source>
        <strain evidence="8 9">CECT 7506</strain>
    </source>
</reference>
<dbReference type="Pfam" id="PF00732">
    <property type="entry name" value="GMC_oxred_N"/>
    <property type="match status" value="1"/>
</dbReference>
<accession>A0A368W7D8</accession>
<dbReference type="Gene3D" id="3.50.50.60">
    <property type="entry name" value="FAD/NAD(P)-binding domain"/>
    <property type="match status" value="2"/>
</dbReference>
<dbReference type="SUPFAM" id="SSF54373">
    <property type="entry name" value="FAD-linked reductases, C-terminal domain"/>
    <property type="match status" value="1"/>
</dbReference>
<dbReference type="InterPro" id="IPR036188">
    <property type="entry name" value="FAD/NAD-bd_sf"/>
</dbReference>
<comment type="caution">
    <text evidence="8">The sequence shown here is derived from an EMBL/GenBank/DDBJ whole genome shotgun (WGS) entry which is preliminary data.</text>
</comment>
<dbReference type="RefSeq" id="WP_342773239.1">
    <property type="nucleotide sequence ID" value="NZ_QPJD01000001.1"/>
</dbReference>
<evidence type="ECO:0000256" key="4">
    <source>
        <dbReference type="ARBA" id="ARBA00022827"/>
    </source>
</evidence>
<dbReference type="SUPFAM" id="SSF51905">
    <property type="entry name" value="FAD/NAD(P)-binding domain"/>
    <property type="match status" value="1"/>
</dbReference>
<dbReference type="InterPro" id="IPR051473">
    <property type="entry name" value="P2Ox-like"/>
</dbReference>
<evidence type="ECO:0000256" key="3">
    <source>
        <dbReference type="ARBA" id="ARBA00022630"/>
    </source>
</evidence>
<name>A0A368W7D8_9BACL</name>
<sequence>MKLPDQISPTKQKIQIPTCPGVCVYPEQWVPLTSLENMEQVEYDVLIVGTGAGGGAALWRLSEQWEGTGKRIGVVEKGDLLLPTNGMNIATMDPERFLKYYYTVSKSPPQYPSPQVYALGGRTLFWTAVSPRMHVSEIANWPVTVKEMELYYTVAERIMNVTHSFTQGSPLTEISLDRLRKNGFPEATDEPIAIDLSPTKFGVVNSNAFFSSITFIAHALNRPFDLAVNASAVQVLVERNRVVGLKVMSPDKKPYYLKAKTVVLSASTFGTPQILLNSGIEGRVIGRYLSNHSRLVGTGLLHRSEFTERLGPLRILIPGTENRPYQFQIWGPGNFAWVQNKVQPLKEKWEVKFYGSGKVESRFENFVALDPVRRDEYGLSEIQVHFSYSEQDEIVIQQMAEAVKQASAAMKTPLLSTGGQPAICLLPPGLENHEIGTCRMGDDPSTSATNRYGQIHGIHGLFVADNSVIPTSGTANPTLTTVALAIRTADYIIHQLK</sequence>
<comment type="similarity">
    <text evidence="2">Belongs to the GMC oxidoreductase family.</text>
</comment>
<dbReference type="GO" id="GO:0050660">
    <property type="term" value="F:flavin adenine dinucleotide binding"/>
    <property type="evidence" value="ECO:0007669"/>
    <property type="project" value="InterPro"/>
</dbReference>
<evidence type="ECO:0000313" key="8">
    <source>
        <dbReference type="EMBL" id="RCW51912.1"/>
    </source>
</evidence>
<evidence type="ECO:0000259" key="7">
    <source>
        <dbReference type="Pfam" id="PF05199"/>
    </source>
</evidence>
<dbReference type="Pfam" id="PF05199">
    <property type="entry name" value="GMC_oxred_C"/>
    <property type="match status" value="1"/>
</dbReference>
<feature type="domain" description="Glucose-methanol-choline oxidoreductase N-terminal" evidence="6">
    <location>
        <begin position="117"/>
        <end position="292"/>
    </location>
</feature>
<keyword evidence="3" id="KW-0285">Flavoprotein</keyword>
<dbReference type="Proteomes" id="UP000252415">
    <property type="component" value="Unassembled WGS sequence"/>
</dbReference>
<keyword evidence="5" id="KW-0560">Oxidoreductase</keyword>
<dbReference type="AlphaFoldDB" id="A0A368W7D8"/>
<organism evidence="8 9">
    <name type="scientific">Paenibacillus prosopidis</name>
    <dbReference type="NCBI Taxonomy" id="630520"/>
    <lineage>
        <taxon>Bacteria</taxon>
        <taxon>Bacillati</taxon>
        <taxon>Bacillota</taxon>
        <taxon>Bacilli</taxon>
        <taxon>Bacillales</taxon>
        <taxon>Paenibacillaceae</taxon>
        <taxon>Paenibacillus</taxon>
    </lineage>
</organism>
<dbReference type="PANTHER" id="PTHR42784:SF1">
    <property type="entry name" value="PYRANOSE 2-OXIDASE"/>
    <property type="match status" value="1"/>
</dbReference>
<dbReference type="PANTHER" id="PTHR42784">
    <property type="entry name" value="PYRANOSE 2-OXIDASE"/>
    <property type="match status" value="1"/>
</dbReference>
<evidence type="ECO:0000256" key="5">
    <source>
        <dbReference type="ARBA" id="ARBA00023002"/>
    </source>
</evidence>
<evidence type="ECO:0000259" key="6">
    <source>
        <dbReference type="Pfam" id="PF00732"/>
    </source>
</evidence>
<evidence type="ECO:0000256" key="1">
    <source>
        <dbReference type="ARBA" id="ARBA00001974"/>
    </source>
</evidence>
<dbReference type="GO" id="GO:0016614">
    <property type="term" value="F:oxidoreductase activity, acting on CH-OH group of donors"/>
    <property type="evidence" value="ECO:0007669"/>
    <property type="project" value="InterPro"/>
</dbReference>
<dbReference type="EMBL" id="QPJD01000001">
    <property type="protein sequence ID" value="RCW51912.1"/>
    <property type="molecule type" value="Genomic_DNA"/>
</dbReference>